<evidence type="ECO:0000313" key="3">
    <source>
        <dbReference type="Proteomes" id="UP000000768"/>
    </source>
</evidence>
<sequence length="537" mass="59790">MTELSFLFTENSNKHTDPAISPQQNPILGYPFCAGPHHSSGVRKPSPPPFHIPQRTPRPPAASGCAPPALATTAAPGPGPEQPRPEHPSLDHLLRRAAVVRRHQVPSPVHHDVRQRARPLHVPRELPVPGPPHGALRVLERAQPVPAHPGEPRLRGHDAVPEVTDALVQQHAGAPQQRLRLRHHAAHHVAAHRRAHRVAALLPRHVPARAQRGLGLGAVQELPHGARRVAPLLRVVVQGGEPRQVLQPRQHLHPRVRRRDPPLRQRQRHRLGLQRLQLPLLPRVHEAQEVGRVRVRRHLRHRVRQPVADGHAAEVHALRLGKPRVRVQDVRPRRGDVLARVALAREEEGPRAEGRVEGVQGLQRGEDVCGDHGLVRGDVGRRRRRAEAGAQRAVDEEEAEAAVPREGVAPEGVAVGVDEVGAELEEVAQEAGAAWPALQPEEERRGGRRRDRVRGLVEGEEEGGVGGWDGEVLRFRRHGFLGEHQWRPRSSWEWEDHGEEDEEEWERRSHATGRASPPPVGNWMRRCGIVGLVLARR</sequence>
<feature type="compositionally biased region" description="Pro residues" evidence="1">
    <location>
        <begin position="45"/>
        <end position="60"/>
    </location>
</feature>
<name>C5YWF4_SORBI</name>
<accession>C5YWF4</accession>
<feature type="compositionally biased region" description="Low complexity" evidence="1">
    <location>
        <begin position="66"/>
        <end position="76"/>
    </location>
</feature>
<protein>
    <submittedName>
        <fullName evidence="2">Uncharacterized protein</fullName>
    </submittedName>
</protein>
<evidence type="ECO:0000256" key="1">
    <source>
        <dbReference type="SAM" id="MobiDB-lite"/>
    </source>
</evidence>
<organism evidence="2 3">
    <name type="scientific">Sorghum bicolor</name>
    <name type="common">Sorghum</name>
    <name type="synonym">Sorghum vulgare</name>
    <dbReference type="NCBI Taxonomy" id="4558"/>
    <lineage>
        <taxon>Eukaryota</taxon>
        <taxon>Viridiplantae</taxon>
        <taxon>Streptophyta</taxon>
        <taxon>Embryophyta</taxon>
        <taxon>Tracheophyta</taxon>
        <taxon>Spermatophyta</taxon>
        <taxon>Magnoliopsida</taxon>
        <taxon>Liliopsida</taxon>
        <taxon>Poales</taxon>
        <taxon>Poaceae</taxon>
        <taxon>PACMAD clade</taxon>
        <taxon>Panicoideae</taxon>
        <taxon>Andropogonodae</taxon>
        <taxon>Andropogoneae</taxon>
        <taxon>Sorghinae</taxon>
        <taxon>Sorghum</taxon>
    </lineage>
</organism>
<dbReference type="Gramene" id="EES18745">
    <property type="protein sequence ID" value="EES18745"/>
    <property type="gene ID" value="SORBI_3009G247200"/>
</dbReference>
<gene>
    <name evidence="2" type="ORF">SORBI_3009G247200</name>
</gene>
<feature type="region of interest" description="Disordered" evidence="1">
    <location>
        <begin position="1"/>
        <end position="88"/>
    </location>
</feature>
<evidence type="ECO:0000313" key="2">
    <source>
        <dbReference type="EMBL" id="EES18745.2"/>
    </source>
</evidence>
<feature type="region of interest" description="Disordered" evidence="1">
    <location>
        <begin position="487"/>
        <end position="522"/>
    </location>
</feature>
<dbReference type="AlphaFoldDB" id="C5YWF4"/>
<feature type="region of interest" description="Disordered" evidence="1">
    <location>
        <begin position="431"/>
        <end position="450"/>
    </location>
</feature>
<dbReference type="InParanoid" id="C5YWF4"/>
<dbReference type="EMBL" id="CM000768">
    <property type="protein sequence ID" value="EES18745.2"/>
    <property type="molecule type" value="Genomic_DNA"/>
</dbReference>
<keyword evidence="3" id="KW-1185">Reference proteome</keyword>
<dbReference type="HOGENOM" id="CLU_017472_3_0_1"/>
<reference evidence="2 3" key="1">
    <citation type="journal article" date="2009" name="Nature">
        <title>The Sorghum bicolor genome and the diversification of grasses.</title>
        <authorList>
            <person name="Paterson A.H."/>
            <person name="Bowers J.E."/>
            <person name="Bruggmann R."/>
            <person name="Dubchak I."/>
            <person name="Grimwood J."/>
            <person name="Gundlach H."/>
            <person name="Haberer G."/>
            <person name="Hellsten U."/>
            <person name="Mitros T."/>
            <person name="Poliakov A."/>
            <person name="Schmutz J."/>
            <person name="Spannagl M."/>
            <person name="Tang H."/>
            <person name="Wang X."/>
            <person name="Wicker T."/>
            <person name="Bharti A.K."/>
            <person name="Chapman J."/>
            <person name="Feltus F.A."/>
            <person name="Gowik U."/>
            <person name="Grigoriev I.V."/>
            <person name="Lyons E."/>
            <person name="Maher C.A."/>
            <person name="Martis M."/>
            <person name="Narechania A."/>
            <person name="Otillar R.P."/>
            <person name="Penning B.W."/>
            <person name="Salamov A.A."/>
            <person name="Wang Y."/>
            <person name="Zhang L."/>
            <person name="Carpita N.C."/>
            <person name="Freeling M."/>
            <person name="Gingle A.R."/>
            <person name="Hash C.T."/>
            <person name="Keller B."/>
            <person name="Klein P."/>
            <person name="Kresovich S."/>
            <person name="McCann M.C."/>
            <person name="Ming R."/>
            <person name="Peterson D.G."/>
            <person name="Mehboob-ur-Rahman"/>
            <person name="Ware D."/>
            <person name="Westhoff P."/>
            <person name="Mayer K.F."/>
            <person name="Messing J."/>
            <person name="Rokhsar D.S."/>
        </authorList>
    </citation>
    <scope>NUCLEOTIDE SEQUENCE [LARGE SCALE GENOMIC DNA]</scope>
    <source>
        <strain evidence="3">cv. BTx623</strain>
    </source>
</reference>
<proteinExistence type="predicted"/>
<reference evidence="3" key="2">
    <citation type="journal article" date="2018" name="Plant J.">
        <title>The Sorghum bicolor reference genome: improved assembly, gene annotations, a transcriptome atlas, and signatures of genome organization.</title>
        <authorList>
            <person name="McCormick R.F."/>
            <person name="Truong S.K."/>
            <person name="Sreedasyam A."/>
            <person name="Jenkins J."/>
            <person name="Shu S."/>
            <person name="Sims D."/>
            <person name="Kennedy M."/>
            <person name="Amirebrahimi M."/>
            <person name="Weers B.D."/>
            <person name="McKinley B."/>
            <person name="Mattison A."/>
            <person name="Morishige D.T."/>
            <person name="Grimwood J."/>
            <person name="Schmutz J."/>
            <person name="Mullet J.E."/>
        </authorList>
    </citation>
    <scope>NUCLEOTIDE SEQUENCE [LARGE SCALE GENOMIC DNA]</scope>
    <source>
        <strain evidence="3">cv. BTx623</strain>
    </source>
</reference>
<dbReference type="Proteomes" id="UP000000768">
    <property type="component" value="Chromosome 9"/>
</dbReference>